<reference evidence="6" key="3">
    <citation type="submission" date="2025-09" db="UniProtKB">
        <authorList>
            <consortium name="Ensembl"/>
        </authorList>
    </citation>
    <scope>IDENTIFICATION</scope>
</reference>
<dbReference type="PROSITE" id="PS50222">
    <property type="entry name" value="EF_HAND_2"/>
    <property type="match status" value="1"/>
</dbReference>
<dbReference type="CDD" id="cd00213">
    <property type="entry name" value="S-100"/>
    <property type="match status" value="1"/>
</dbReference>
<dbReference type="PANTHER" id="PTHR11639:SF134">
    <property type="entry name" value="PROTEIN S100-A1-RELATED"/>
    <property type="match status" value="1"/>
</dbReference>
<evidence type="ECO:0000313" key="7">
    <source>
        <dbReference type="Proteomes" id="UP000472263"/>
    </source>
</evidence>
<dbReference type="InterPro" id="IPR011992">
    <property type="entry name" value="EF-hand-dom_pair"/>
</dbReference>
<dbReference type="GeneTree" id="ENSGT01110000270552"/>
<dbReference type="Gene3D" id="1.10.238.10">
    <property type="entry name" value="EF-hand"/>
    <property type="match status" value="1"/>
</dbReference>
<keyword evidence="2" id="KW-0479">Metal-binding</keyword>
<name>A0A667XRV1_9TELE</name>
<keyword evidence="3" id="KW-0677">Repeat</keyword>
<dbReference type="InterPro" id="IPR013787">
    <property type="entry name" value="S100_Ca-bd_sub"/>
</dbReference>
<dbReference type="InParanoid" id="A0A667XRV1"/>
<sequence>MALEVAVFCIAEIFHKHASKDGDKDTLSKQEVKQLLEEEMPNIKVLYTILDADKDTKVDFIEFSAFLMKLGMQMNKVLALGQQSA</sequence>
<dbReference type="GO" id="GO:0048306">
    <property type="term" value="F:calcium-dependent protein binding"/>
    <property type="evidence" value="ECO:0007669"/>
    <property type="project" value="TreeGrafter"/>
</dbReference>
<evidence type="ECO:0000259" key="5">
    <source>
        <dbReference type="PROSITE" id="PS50222"/>
    </source>
</evidence>
<dbReference type="Ensembl" id="ENSMMDT00005020882.1">
    <property type="protein sequence ID" value="ENSMMDP00005020405.1"/>
    <property type="gene ID" value="ENSMMDG00005010042.1"/>
</dbReference>
<evidence type="ECO:0000256" key="1">
    <source>
        <dbReference type="ARBA" id="ARBA00007323"/>
    </source>
</evidence>
<dbReference type="SUPFAM" id="SSF47473">
    <property type="entry name" value="EF-hand"/>
    <property type="match status" value="1"/>
</dbReference>
<evidence type="ECO:0000313" key="6">
    <source>
        <dbReference type="Ensembl" id="ENSMMDP00005020405.1"/>
    </source>
</evidence>
<feature type="domain" description="EF-hand" evidence="5">
    <location>
        <begin position="38"/>
        <end position="73"/>
    </location>
</feature>
<keyword evidence="4" id="KW-0106">Calcium</keyword>
<dbReference type="InterPro" id="IPR001751">
    <property type="entry name" value="S100/CaBP7/8-like_CS"/>
</dbReference>
<dbReference type="SMART" id="SM01394">
    <property type="entry name" value="S_100"/>
    <property type="match status" value="1"/>
</dbReference>
<dbReference type="Proteomes" id="UP000472263">
    <property type="component" value="Chromosome 18"/>
</dbReference>
<dbReference type="PANTHER" id="PTHR11639">
    <property type="entry name" value="S100 CALCIUM-BINDING PROTEIN"/>
    <property type="match status" value="1"/>
</dbReference>
<dbReference type="PROSITE" id="PS00303">
    <property type="entry name" value="S100_CABP"/>
    <property type="match status" value="1"/>
</dbReference>
<dbReference type="InterPro" id="IPR002048">
    <property type="entry name" value="EF_hand_dom"/>
</dbReference>
<reference evidence="6" key="2">
    <citation type="submission" date="2025-08" db="UniProtKB">
        <authorList>
            <consortium name="Ensembl"/>
        </authorList>
    </citation>
    <scope>IDENTIFICATION</scope>
</reference>
<evidence type="ECO:0000256" key="2">
    <source>
        <dbReference type="ARBA" id="ARBA00022723"/>
    </source>
</evidence>
<keyword evidence="7" id="KW-1185">Reference proteome</keyword>
<organism evidence="6 7">
    <name type="scientific">Myripristis murdjan</name>
    <name type="common">pinecone soldierfish</name>
    <dbReference type="NCBI Taxonomy" id="586833"/>
    <lineage>
        <taxon>Eukaryota</taxon>
        <taxon>Metazoa</taxon>
        <taxon>Chordata</taxon>
        <taxon>Craniata</taxon>
        <taxon>Vertebrata</taxon>
        <taxon>Euteleostomi</taxon>
        <taxon>Actinopterygii</taxon>
        <taxon>Neopterygii</taxon>
        <taxon>Teleostei</taxon>
        <taxon>Neoteleostei</taxon>
        <taxon>Acanthomorphata</taxon>
        <taxon>Holocentriformes</taxon>
        <taxon>Holocentridae</taxon>
        <taxon>Myripristis</taxon>
    </lineage>
</organism>
<dbReference type="AlphaFoldDB" id="A0A667XRV1"/>
<comment type="similarity">
    <text evidence="1">Belongs to the S-100 family.</text>
</comment>
<reference evidence="6" key="1">
    <citation type="submission" date="2019-06" db="EMBL/GenBank/DDBJ databases">
        <authorList>
            <consortium name="Wellcome Sanger Institute Data Sharing"/>
        </authorList>
    </citation>
    <scope>NUCLEOTIDE SEQUENCE [LARGE SCALE GENOMIC DNA]</scope>
</reference>
<accession>A0A667XRV1</accession>
<dbReference type="Pfam" id="PF01023">
    <property type="entry name" value="S_100"/>
    <property type="match status" value="1"/>
</dbReference>
<evidence type="ECO:0000256" key="4">
    <source>
        <dbReference type="ARBA" id="ARBA00022837"/>
    </source>
</evidence>
<dbReference type="InterPro" id="IPR034325">
    <property type="entry name" value="S-100_dom"/>
</dbReference>
<dbReference type="GO" id="GO:0046914">
    <property type="term" value="F:transition metal ion binding"/>
    <property type="evidence" value="ECO:0007669"/>
    <property type="project" value="InterPro"/>
</dbReference>
<evidence type="ECO:0000256" key="3">
    <source>
        <dbReference type="ARBA" id="ARBA00022737"/>
    </source>
</evidence>
<proteinExistence type="inferred from homology"/>
<protein>
    <recommendedName>
        <fullName evidence="5">EF-hand domain-containing protein</fullName>
    </recommendedName>
</protein>
<dbReference type="GO" id="GO:0005509">
    <property type="term" value="F:calcium ion binding"/>
    <property type="evidence" value="ECO:0007669"/>
    <property type="project" value="InterPro"/>
</dbReference>